<evidence type="ECO:0000256" key="1">
    <source>
        <dbReference type="ARBA" id="ARBA00004123"/>
    </source>
</evidence>
<dbReference type="OrthoDB" id="2186770at2759"/>
<comment type="subcellular location">
    <subcellularLocation>
        <location evidence="2">Chromosome</location>
        <location evidence="2">Telomere</location>
    </subcellularLocation>
    <subcellularLocation>
        <location evidence="1">Nucleus</location>
    </subcellularLocation>
</comment>
<feature type="domain" description="Protection of telomeres protein 1 ssDNA-binding" evidence="9">
    <location>
        <begin position="103"/>
        <end position="279"/>
    </location>
</feature>
<dbReference type="AlphaFoldDB" id="A0A9P9Y3M3"/>
<proteinExistence type="inferred from homology"/>
<evidence type="ECO:0000256" key="2">
    <source>
        <dbReference type="ARBA" id="ARBA00004574"/>
    </source>
</evidence>
<dbReference type="InterPro" id="IPR032042">
    <property type="entry name" value="POT1PC"/>
</dbReference>
<evidence type="ECO:0000256" key="5">
    <source>
        <dbReference type="ARBA" id="ARBA00022895"/>
    </source>
</evidence>
<keyword evidence="6" id="KW-0238">DNA-binding</keyword>
<dbReference type="GO" id="GO:0000783">
    <property type="term" value="C:nuclear telomere cap complex"/>
    <property type="evidence" value="ECO:0007669"/>
    <property type="project" value="TreeGrafter"/>
</dbReference>
<gene>
    <name evidence="10" type="ORF">J7T54_002078</name>
</gene>
<reference evidence="10" key="2">
    <citation type="submission" date="2022-07" db="EMBL/GenBank/DDBJ databases">
        <authorList>
            <person name="Goncalves M.F.M."/>
            <person name="Hilario S."/>
            <person name="Van De Peer Y."/>
            <person name="Esteves A.C."/>
            <person name="Alves A."/>
        </authorList>
    </citation>
    <scope>NUCLEOTIDE SEQUENCE</scope>
    <source>
        <strain evidence="10">MUM 19.33</strain>
    </source>
</reference>
<dbReference type="PANTHER" id="PTHR14513:SF0">
    <property type="entry name" value="PROTECTION OF TELOMERES PROTEIN 1"/>
    <property type="match status" value="1"/>
</dbReference>
<comment type="caution">
    <text evidence="10">The sequence shown here is derived from an EMBL/GenBank/DDBJ whole genome shotgun (WGS) entry which is preliminary data.</text>
</comment>
<dbReference type="Proteomes" id="UP001055219">
    <property type="component" value="Unassembled WGS sequence"/>
</dbReference>
<dbReference type="Pfam" id="PF16686">
    <property type="entry name" value="POT1PC"/>
    <property type="match status" value="1"/>
</dbReference>
<dbReference type="GO" id="GO:0032210">
    <property type="term" value="P:regulation of telomere maintenance via telomerase"/>
    <property type="evidence" value="ECO:0007669"/>
    <property type="project" value="TreeGrafter"/>
</dbReference>
<organism evidence="10 11">
    <name type="scientific">Emericellopsis cladophorae</name>
    <dbReference type="NCBI Taxonomy" id="2686198"/>
    <lineage>
        <taxon>Eukaryota</taxon>
        <taxon>Fungi</taxon>
        <taxon>Dikarya</taxon>
        <taxon>Ascomycota</taxon>
        <taxon>Pezizomycotina</taxon>
        <taxon>Sordariomycetes</taxon>
        <taxon>Hypocreomycetidae</taxon>
        <taxon>Hypocreales</taxon>
        <taxon>Bionectriaceae</taxon>
        <taxon>Emericellopsis</taxon>
    </lineage>
</organism>
<dbReference type="GO" id="GO:0010521">
    <property type="term" value="F:telomerase inhibitor activity"/>
    <property type="evidence" value="ECO:0007669"/>
    <property type="project" value="TreeGrafter"/>
</dbReference>
<dbReference type="GeneID" id="75828594"/>
<dbReference type="EMBL" id="JAGIXG020000010">
    <property type="protein sequence ID" value="KAI6782919.1"/>
    <property type="molecule type" value="Genomic_DNA"/>
</dbReference>
<keyword evidence="4" id="KW-0158">Chromosome</keyword>
<dbReference type="FunFam" id="2.40.50.140:FF:000303">
    <property type="entry name" value="Protection of telomeres protein 1"/>
    <property type="match status" value="1"/>
</dbReference>
<evidence type="ECO:0000256" key="4">
    <source>
        <dbReference type="ARBA" id="ARBA00022454"/>
    </source>
</evidence>
<dbReference type="GO" id="GO:0016233">
    <property type="term" value="P:telomere capping"/>
    <property type="evidence" value="ECO:0007669"/>
    <property type="project" value="TreeGrafter"/>
</dbReference>
<keyword evidence="11" id="KW-1185">Reference proteome</keyword>
<reference evidence="10" key="1">
    <citation type="journal article" date="2021" name="J Fungi (Basel)">
        <title>Genomic and Metabolomic Analyses of the Marine Fungus Emericellopsis cladophorae: Insights into Saltwater Adaptability Mechanisms and Its Biosynthetic Potential.</title>
        <authorList>
            <person name="Goncalves M.F.M."/>
            <person name="Hilario S."/>
            <person name="Van de Peer Y."/>
            <person name="Esteves A.C."/>
            <person name="Alves A."/>
        </authorList>
    </citation>
    <scope>NUCLEOTIDE SEQUENCE</scope>
    <source>
        <strain evidence="10">MUM 19.33</strain>
    </source>
</reference>
<evidence type="ECO:0000313" key="10">
    <source>
        <dbReference type="EMBL" id="KAI6782919.1"/>
    </source>
</evidence>
<accession>A0A9P9Y3M3</accession>
<sequence length="635" mass="71492">MVTGGKGEMSSSSIPVEDEWLTFADSKSTCKLIDTTVDGLNEVDSLEFCLFRPNKDGHPEFKCGDVVALRSVKNVNQHRIPTVEEFQTMVAQSATFVDKFRVLQNVEPGRFYDLIVKVARKPYDQGDKVTLWVTDYTENPAFYRFPERSSNGLADPQGNPDGDPYGYCSKFINRDNIATAPDAIPGQRSLQVTCFEPHASAIREENIDRNAWVSMKNVQIKYGNNQANLEGFLREDRARGSKIGISQIDLDELRRKELNPNTDQRLRDALRRNRDYEKQRKGSDDLIAQAAQAGQKRKAAPATGNGPTTENAKARRRKRRMKKQEAEVAAQAPANGGNGRGVQPIHQDESRTLEVKEEEPSLPTFDLNTLGRLPVADCHYALANKKTVKCEHSSEPPSTVASILKKHIIRTDVGDQMVDLTLPFVCRNHRLDVRVVDYYPHDMRKFARPKKLAQFDMLSDNEESDEEGSDTDMEFGAHAAPYEWEWRFSLLLEDASMTAAGDSREQVWVFVDNKAVQCLINLDASNLYREADDLKALQEAMAVLWGNLPQTKEPALAAQRERPRTLADAPPPDSSDADNQAEKAAVQLDNKPFNCCVKQYGVKVRDDDPDKCNAGDDFRWERMFGLYGTRLTLPI</sequence>
<dbReference type="GO" id="GO:0098505">
    <property type="term" value="F:G-rich strand telomeric DNA binding"/>
    <property type="evidence" value="ECO:0007669"/>
    <property type="project" value="TreeGrafter"/>
</dbReference>
<evidence type="ECO:0000256" key="8">
    <source>
        <dbReference type="SAM" id="MobiDB-lite"/>
    </source>
</evidence>
<dbReference type="SUPFAM" id="SSF50249">
    <property type="entry name" value="Nucleic acid-binding proteins"/>
    <property type="match status" value="1"/>
</dbReference>
<name>A0A9P9Y3M3_9HYPO</name>
<dbReference type="RefSeq" id="XP_051363775.1">
    <property type="nucleotide sequence ID" value="XM_051504680.1"/>
</dbReference>
<dbReference type="PANTHER" id="PTHR14513">
    <property type="entry name" value="PROTECTION OF TELOMERES 1"/>
    <property type="match status" value="1"/>
</dbReference>
<evidence type="ECO:0000259" key="9">
    <source>
        <dbReference type="Pfam" id="PF16686"/>
    </source>
</evidence>
<dbReference type="Gene3D" id="2.40.50.140">
    <property type="entry name" value="Nucleic acid-binding proteins"/>
    <property type="match status" value="1"/>
</dbReference>
<comment type="similarity">
    <text evidence="3">Belongs to the telombin family.</text>
</comment>
<keyword evidence="7" id="KW-0539">Nucleus</keyword>
<dbReference type="InterPro" id="IPR012340">
    <property type="entry name" value="NA-bd_OB-fold"/>
</dbReference>
<feature type="region of interest" description="Disordered" evidence="8">
    <location>
        <begin position="264"/>
        <end position="344"/>
    </location>
</feature>
<dbReference type="InterPro" id="IPR028389">
    <property type="entry name" value="POT1"/>
</dbReference>
<evidence type="ECO:0000256" key="3">
    <source>
        <dbReference type="ARBA" id="ARBA00008442"/>
    </source>
</evidence>
<evidence type="ECO:0000256" key="6">
    <source>
        <dbReference type="ARBA" id="ARBA00023125"/>
    </source>
</evidence>
<feature type="region of interest" description="Disordered" evidence="8">
    <location>
        <begin position="554"/>
        <end position="581"/>
    </location>
</feature>
<evidence type="ECO:0000256" key="7">
    <source>
        <dbReference type="ARBA" id="ARBA00023242"/>
    </source>
</evidence>
<protein>
    <recommendedName>
        <fullName evidence="9">Protection of telomeres protein 1 ssDNA-binding domain-containing protein</fullName>
    </recommendedName>
</protein>
<evidence type="ECO:0000313" key="11">
    <source>
        <dbReference type="Proteomes" id="UP001055219"/>
    </source>
</evidence>
<keyword evidence="5" id="KW-0779">Telomere</keyword>
<feature type="compositionally biased region" description="Basic and acidic residues" evidence="8">
    <location>
        <begin position="264"/>
        <end position="284"/>
    </location>
</feature>